<keyword evidence="3" id="KW-0328">Glycosyltransferase</keyword>
<dbReference type="CDD" id="cd06423">
    <property type="entry name" value="CESA_like"/>
    <property type="match status" value="1"/>
</dbReference>
<dbReference type="AlphaFoldDB" id="A0A1H5MN57"/>
<dbReference type="GO" id="GO:0085029">
    <property type="term" value="P:extracellular matrix assembly"/>
    <property type="evidence" value="ECO:0007669"/>
    <property type="project" value="TreeGrafter"/>
</dbReference>
<feature type="transmembrane region" description="Helical" evidence="6">
    <location>
        <begin position="523"/>
        <end position="543"/>
    </location>
</feature>
<dbReference type="Gene3D" id="3.90.550.10">
    <property type="entry name" value="Spore Coat Polysaccharide Biosynthesis Protein SpsA, Chain A"/>
    <property type="match status" value="1"/>
</dbReference>
<feature type="transmembrane region" description="Helical" evidence="6">
    <location>
        <begin position="154"/>
        <end position="172"/>
    </location>
</feature>
<keyword evidence="5 6" id="KW-0472">Membrane</keyword>
<feature type="transmembrane region" description="Helical" evidence="6">
    <location>
        <begin position="555"/>
        <end position="575"/>
    </location>
</feature>
<feature type="transmembrane region" description="Helical" evidence="6">
    <location>
        <begin position="494"/>
        <end position="517"/>
    </location>
</feature>
<dbReference type="PANTHER" id="PTHR22913">
    <property type="entry name" value="HYALURONAN SYNTHASE"/>
    <property type="match status" value="1"/>
</dbReference>
<feature type="transmembrane region" description="Helical" evidence="6">
    <location>
        <begin position="192"/>
        <end position="217"/>
    </location>
</feature>
<protein>
    <submittedName>
        <fullName evidence="7">Hyaluronan synthase</fullName>
    </submittedName>
</protein>
<evidence type="ECO:0000256" key="5">
    <source>
        <dbReference type="ARBA" id="ARBA00023136"/>
    </source>
</evidence>
<keyword evidence="6" id="KW-1133">Transmembrane helix</keyword>
<gene>
    <name evidence="7" type="ORF">SAMN04488034_1034</name>
</gene>
<organism evidence="7 8">
    <name type="scientific">Salinimicrobium catena</name>
    <dbReference type="NCBI Taxonomy" id="390640"/>
    <lineage>
        <taxon>Bacteria</taxon>
        <taxon>Pseudomonadati</taxon>
        <taxon>Bacteroidota</taxon>
        <taxon>Flavobacteriia</taxon>
        <taxon>Flavobacteriales</taxon>
        <taxon>Flavobacteriaceae</taxon>
        <taxon>Salinimicrobium</taxon>
    </lineage>
</organism>
<evidence type="ECO:0000313" key="8">
    <source>
        <dbReference type="Proteomes" id="UP000199448"/>
    </source>
</evidence>
<proteinExistence type="predicted"/>
<reference evidence="7 8" key="1">
    <citation type="submission" date="2016-10" db="EMBL/GenBank/DDBJ databases">
        <authorList>
            <person name="de Groot N.N."/>
        </authorList>
    </citation>
    <scope>NUCLEOTIDE SEQUENCE [LARGE SCALE GENOMIC DNA]</scope>
    <source>
        <strain evidence="7 8">DSM 23553</strain>
    </source>
</reference>
<dbReference type="Pfam" id="PF13641">
    <property type="entry name" value="Glyco_tranf_2_3"/>
    <property type="match status" value="1"/>
</dbReference>
<sequence length="586" mass="66667">MKNVRLFLCFFEATSEGFHTSAIPKFSAEETGLKNKDFPKCFRENRNSIRAIVNMCTRRWVMSQLYVELFPTSAEKSTENHLFYSLLAIGTWIANTGRKPAVEKQPVTTRTNKTEHLRMKNKTIAPDPLMSSAENSAVNENSNPREKAKNLKGVLVRASSLVLLMSAAYLVYALQGDFSRYQLEGLDTTWGMIFLIISGALLLFRAGFFFYNLYLYFRYKPVSSVSNEELPTCTVIVPAYNEGKQVWATLMSLAKSDYPAHKLQLLAIDDGSKDDTWNWMLKAKEDLGDRVSIYQQPVNKGKRHALYRGFNIGTGEVFVTVDSDSEVTEDTLRNLVSPFVVNEKCGAVAGNIRVLNNGQKALLPKMLDVSFVLSFEFVRSAESSLESVLCTPGALAAYRRKAVFGCLEEWINQTFMGQPSDIGEDRAMTNMILKQGYHVLFQRNAFAYTNVPEKYTGLYKMFIRWGRSNVRENLAMAKYVFTDFREGSKAGSRLLFLNQVIKLIMSYPSILLMLFFILMDPVLFISSTLLSILIWSSFPVLFYAKRYKLSESFWAYSYSILYTFGLFWITPYAIATASKRGWLTRG</sequence>
<dbReference type="GO" id="GO:0005886">
    <property type="term" value="C:plasma membrane"/>
    <property type="evidence" value="ECO:0007669"/>
    <property type="project" value="UniProtKB-SubCell"/>
</dbReference>
<keyword evidence="4" id="KW-0808">Transferase</keyword>
<dbReference type="Proteomes" id="UP000199448">
    <property type="component" value="Unassembled WGS sequence"/>
</dbReference>
<keyword evidence="8" id="KW-1185">Reference proteome</keyword>
<dbReference type="EMBL" id="FNUG01000003">
    <property type="protein sequence ID" value="SEE90789.1"/>
    <property type="molecule type" value="Genomic_DNA"/>
</dbReference>
<evidence type="ECO:0000256" key="6">
    <source>
        <dbReference type="SAM" id="Phobius"/>
    </source>
</evidence>
<comment type="subcellular location">
    <subcellularLocation>
        <location evidence="1">Cell membrane</location>
    </subcellularLocation>
</comment>
<dbReference type="GO" id="GO:0030213">
    <property type="term" value="P:hyaluronan biosynthetic process"/>
    <property type="evidence" value="ECO:0007669"/>
    <property type="project" value="TreeGrafter"/>
</dbReference>
<evidence type="ECO:0000256" key="4">
    <source>
        <dbReference type="ARBA" id="ARBA00022679"/>
    </source>
</evidence>
<evidence type="ECO:0000256" key="3">
    <source>
        <dbReference type="ARBA" id="ARBA00022676"/>
    </source>
</evidence>
<keyword evidence="2" id="KW-1003">Cell membrane</keyword>
<dbReference type="SUPFAM" id="SSF53448">
    <property type="entry name" value="Nucleotide-diphospho-sugar transferases"/>
    <property type="match status" value="1"/>
</dbReference>
<keyword evidence="6" id="KW-0812">Transmembrane</keyword>
<dbReference type="PANTHER" id="PTHR22913:SF12">
    <property type="entry name" value="MANNURONAN SYNTHASE"/>
    <property type="match status" value="1"/>
</dbReference>
<evidence type="ECO:0000256" key="1">
    <source>
        <dbReference type="ARBA" id="ARBA00004236"/>
    </source>
</evidence>
<dbReference type="InterPro" id="IPR029044">
    <property type="entry name" value="Nucleotide-diphossugar_trans"/>
</dbReference>
<evidence type="ECO:0000256" key="2">
    <source>
        <dbReference type="ARBA" id="ARBA00022475"/>
    </source>
</evidence>
<evidence type="ECO:0000313" key="7">
    <source>
        <dbReference type="EMBL" id="SEE90789.1"/>
    </source>
</evidence>
<name>A0A1H5MN57_9FLAO</name>
<dbReference type="STRING" id="390640.SAMN04488034_1034"/>
<dbReference type="GO" id="GO:0050501">
    <property type="term" value="F:hyaluronan synthase activity"/>
    <property type="evidence" value="ECO:0007669"/>
    <property type="project" value="TreeGrafter"/>
</dbReference>
<accession>A0A1H5MN57</accession>